<feature type="region of interest" description="Disordered" evidence="1">
    <location>
        <begin position="220"/>
        <end position="256"/>
    </location>
</feature>
<feature type="region of interest" description="Disordered" evidence="1">
    <location>
        <begin position="1"/>
        <end position="136"/>
    </location>
</feature>
<protein>
    <submittedName>
        <fullName evidence="2">Uncharacterized protein</fullName>
    </submittedName>
</protein>
<feature type="compositionally biased region" description="Basic and acidic residues" evidence="1">
    <location>
        <begin position="32"/>
        <end position="67"/>
    </location>
</feature>
<feature type="compositionally biased region" description="Basic and acidic residues" evidence="1">
    <location>
        <begin position="1"/>
        <end position="18"/>
    </location>
</feature>
<evidence type="ECO:0000313" key="2">
    <source>
        <dbReference type="EMBL" id="KAG2247614.1"/>
    </source>
</evidence>
<dbReference type="AlphaFoldDB" id="A0A8X7PD94"/>
<gene>
    <name evidence="2" type="ORF">Bca52824_087242</name>
</gene>
<dbReference type="EMBL" id="JAAMPC010000017">
    <property type="protein sequence ID" value="KAG2247614.1"/>
    <property type="molecule type" value="Genomic_DNA"/>
</dbReference>
<accession>A0A8X7PD94</accession>
<keyword evidence="3" id="KW-1185">Reference proteome</keyword>
<name>A0A8X7PD94_BRACI</name>
<feature type="compositionally biased region" description="Acidic residues" evidence="1">
    <location>
        <begin position="236"/>
        <end position="247"/>
    </location>
</feature>
<feature type="compositionally biased region" description="Basic and acidic residues" evidence="1">
    <location>
        <begin position="76"/>
        <end position="127"/>
    </location>
</feature>
<proteinExistence type="predicted"/>
<sequence length="312" mass="34495">MKSSEGRYEAGGLEDRAGSYKGVVINGNSGQKNKERDHREYQGKGKGKMFEEPGSKWVKGAERDTKRYNSYNGGYRGDEGGSRHRSNHREATRALEDRVRFSRGLRRERNPLGRTGEEAREEGEVRSQGHRVPQKENMVLNSSLPSLAFQAQLALTQADPKEVLTDPLEGANGLDSIHESVEEMHALVVGEGMDLDAVLDKVVQEGSIEELENEFQNLTDEEFEEDAKEKENGVDILEEENQGDEAEKDQNAGDLVKKQGVRKKLYKPTVAAGGATMMRMVQAVRKRAAAKAGAKQTEEKGTSNPKSGPPKP</sequence>
<evidence type="ECO:0000313" key="3">
    <source>
        <dbReference type="Proteomes" id="UP000886595"/>
    </source>
</evidence>
<dbReference type="Proteomes" id="UP000886595">
    <property type="component" value="Unassembled WGS sequence"/>
</dbReference>
<evidence type="ECO:0000256" key="1">
    <source>
        <dbReference type="SAM" id="MobiDB-lite"/>
    </source>
</evidence>
<reference evidence="2 3" key="1">
    <citation type="submission" date="2020-02" db="EMBL/GenBank/DDBJ databases">
        <authorList>
            <person name="Ma Q."/>
            <person name="Huang Y."/>
            <person name="Song X."/>
            <person name="Pei D."/>
        </authorList>
    </citation>
    <scope>NUCLEOTIDE SEQUENCE [LARGE SCALE GENOMIC DNA]</scope>
    <source>
        <strain evidence="2">Sxm20200214</strain>
        <tissue evidence="2">Leaf</tissue>
    </source>
</reference>
<organism evidence="2 3">
    <name type="scientific">Brassica carinata</name>
    <name type="common">Ethiopian mustard</name>
    <name type="synonym">Abyssinian cabbage</name>
    <dbReference type="NCBI Taxonomy" id="52824"/>
    <lineage>
        <taxon>Eukaryota</taxon>
        <taxon>Viridiplantae</taxon>
        <taxon>Streptophyta</taxon>
        <taxon>Embryophyta</taxon>
        <taxon>Tracheophyta</taxon>
        <taxon>Spermatophyta</taxon>
        <taxon>Magnoliopsida</taxon>
        <taxon>eudicotyledons</taxon>
        <taxon>Gunneridae</taxon>
        <taxon>Pentapetalae</taxon>
        <taxon>rosids</taxon>
        <taxon>malvids</taxon>
        <taxon>Brassicales</taxon>
        <taxon>Brassicaceae</taxon>
        <taxon>Brassiceae</taxon>
        <taxon>Brassica</taxon>
    </lineage>
</organism>
<comment type="caution">
    <text evidence="2">The sequence shown here is derived from an EMBL/GenBank/DDBJ whole genome shotgun (WGS) entry which is preliminary data.</text>
</comment>
<feature type="region of interest" description="Disordered" evidence="1">
    <location>
        <begin position="284"/>
        <end position="312"/>
    </location>
</feature>